<accession>A0ABP1FY59</accession>
<feature type="transmembrane region" description="Helical" evidence="2">
    <location>
        <begin position="113"/>
        <end position="133"/>
    </location>
</feature>
<feature type="region of interest" description="Disordered" evidence="1">
    <location>
        <begin position="1150"/>
        <end position="1203"/>
    </location>
</feature>
<feature type="transmembrane region" description="Helical" evidence="2">
    <location>
        <begin position="223"/>
        <end position="248"/>
    </location>
</feature>
<sequence>MAQSPFLAVKVDPPGGVQQADGGHDSGLPQRHQPNTQDISINDIDCKAAQPSCAAEAVRSSEDGMEKGYMLEDHAEEPVDFLGGFSLNSSFDPHMDVVLRFEFETSGQLKMRALFVLSALAIAVAGFVILLLVRSIMPNNFFFRNKTLEITNVIASSVLLVITVITMVAFTRRWFNCLRRGMRWSLRRKMMSRIYWIMGLVMVLQLALWLAPNAWSITRSYAWFGRFVAVCGILRWSLINVIMILFVVNGHNTNPWVGKQGALLGGRSASIVLDAPQWRTHWHKAILWLLFEVPYILQLVEVFSPHYEDHEFVVAPLLHGACHRVTPFTAVATYSGGAFMLVYLVLYIWYLHKGFLLLRSRPYNAFRVGNILVRVQAARTILAFSVAILSCIVLWYSNPHKCASFFFAWQGLFPMQVVLAALVIADCTSFMPRNPNEKDDPILQVWLQQFAWTEGEKPAKLADRCEHMTNPDSAASLDEEPMFCMETALKALYWSTLVYRYDENAPNFTRDKPLKGRYTPEQGMGMLGLEQVQLFWERSLDTKVLIGWSPDTIVISVRGTASLRNAMADIQAWRVVHPPKRGRWWMASRPLVHRGFYMTWAANGLDKRVIAHVKSIIEAGPVKAANMRILLTGHSLGGVVAILAAHDLATQLGLRNTQVYTFGAPRPGNRAFKEEYDQLIPDTWNVINDADAVPRVGKFFILFSRPGKRVIVDYRGDVVVRPSPYEIFIRSGSNPGHHFLASYRRAFMGICQAQFTTKAQPGGRAAILELTQQPEMRDFLSACGLSPESLERMAFAAAFQERSGAADKDQKAVSQRESVWLDHLGSIHRVPLAFRHMFSASGRRVGDRRSSDAAGPAAAVPDSDVASTAAPDLAQGIAVIPGGPPSRGASLQRADKSALSTLVEQLSGHRQAEGEAADLQTEPSLAETPSLSRIRVSGGVTPLASSPTRQPAKQQDSMSPLMLSPRRKGMSAPPVALDSVQIGRPSSADAFREVHAEIMDKGVQLPPTGSRRASLSRHSSDMASRRSIATSPSKALAAEAAEDRPLTLAQTWARISRPPLAGRSTASTRGTPRGSAVMSPLGRPSAQPGQPRPPRAPLQAWSSLPSLAQQLAAPSRKSLQLQSATFVPGKQITPASPEWVPSPFSGSGFPGGLYESSAQPPLMPAAGDNSPLCTPQASHRSGALQPASTAAPGSALSSAGSRGIVRHSSARAELMQRAAHTLSRRTANPEDLQSILQDLQKGSWQPEHADSQPGTSAWLAEEERACRHLSAQVENAVLPKMGSIVARANRLFSQASVALGIRVNPDDEMAEPLGDEDRGAAATVGESH</sequence>
<evidence type="ECO:0000313" key="4">
    <source>
        <dbReference type="EMBL" id="CAL5224009.1"/>
    </source>
</evidence>
<feature type="region of interest" description="Disordered" evidence="1">
    <location>
        <begin position="1003"/>
        <end position="1099"/>
    </location>
</feature>
<feature type="compositionally biased region" description="Polar residues" evidence="1">
    <location>
        <begin position="921"/>
        <end position="931"/>
    </location>
</feature>
<feature type="transmembrane region" description="Helical" evidence="2">
    <location>
        <begin position="371"/>
        <end position="397"/>
    </location>
</feature>
<protein>
    <submittedName>
        <fullName evidence="4">G6628 protein</fullName>
    </submittedName>
</protein>
<dbReference type="Pfam" id="PF01764">
    <property type="entry name" value="Lipase_3"/>
    <property type="match status" value="1"/>
</dbReference>
<feature type="compositionally biased region" description="Low complexity" evidence="1">
    <location>
        <begin position="1186"/>
        <end position="1201"/>
    </location>
</feature>
<evidence type="ECO:0000256" key="2">
    <source>
        <dbReference type="SAM" id="Phobius"/>
    </source>
</evidence>
<dbReference type="PANTHER" id="PTHR45856">
    <property type="entry name" value="ALPHA/BETA-HYDROLASES SUPERFAMILY PROTEIN"/>
    <property type="match status" value="1"/>
</dbReference>
<feature type="transmembrane region" description="Helical" evidence="2">
    <location>
        <begin position="327"/>
        <end position="350"/>
    </location>
</feature>
<comment type="caution">
    <text evidence="4">The sequence shown here is derived from an EMBL/GenBank/DDBJ whole genome shotgun (WGS) entry which is preliminary data.</text>
</comment>
<evidence type="ECO:0000256" key="1">
    <source>
        <dbReference type="SAM" id="MobiDB-lite"/>
    </source>
</evidence>
<evidence type="ECO:0000313" key="5">
    <source>
        <dbReference type="Proteomes" id="UP001497392"/>
    </source>
</evidence>
<dbReference type="SUPFAM" id="SSF53474">
    <property type="entry name" value="alpha/beta-Hydrolases"/>
    <property type="match status" value="1"/>
</dbReference>
<evidence type="ECO:0000259" key="3">
    <source>
        <dbReference type="Pfam" id="PF01764"/>
    </source>
</evidence>
<keyword evidence="5" id="KW-1185">Reference proteome</keyword>
<proteinExistence type="predicted"/>
<name>A0ABP1FY59_9CHLO</name>
<organism evidence="4 5">
    <name type="scientific">Coccomyxa viridis</name>
    <dbReference type="NCBI Taxonomy" id="1274662"/>
    <lineage>
        <taxon>Eukaryota</taxon>
        <taxon>Viridiplantae</taxon>
        <taxon>Chlorophyta</taxon>
        <taxon>core chlorophytes</taxon>
        <taxon>Trebouxiophyceae</taxon>
        <taxon>Trebouxiophyceae incertae sedis</taxon>
        <taxon>Coccomyxaceae</taxon>
        <taxon>Coccomyxa</taxon>
    </lineage>
</organism>
<feature type="region of interest" description="Disordered" evidence="1">
    <location>
        <begin position="845"/>
        <end position="866"/>
    </location>
</feature>
<feature type="transmembrane region" description="Helical" evidence="2">
    <location>
        <begin position="153"/>
        <end position="172"/>
    </location>
</feature>
<keyword evidence="2" id="KW-0472">Membrane</keyword>
<feature type="compositionally biased region" description="Polar residues" evidence="1">
    <location>
        <begin position="943"/>
        <end position="958"/>
    </location>
</feature>
<feature type="domain" description="Fungal lipase-type" evidence="3">
    <location>
        <begin position="554"/>
        <end position="696"/>
    </location>
</feature>
<feature type="region of interest" description="Disordered" evidence="1">
    <location>
        <begin position="1"/>
        <end position="37"/>
    </location>
</feature>
<feature type="region of interest" description="Disordered" evidence="1">
    <location>
        <begin position="903"/>
        <end position="973"/>
    </location>
</feature>
<keyword evidence="2" id="KW-0812">Transmembrane</keyword>
<feature type="region of interest" description="Disordered" evidence="1">
    <location>
        <begin position="1307"/>
        <end position="1328"/>
    </location>
</feature>
<dbReference type="InterPro" id="IPR002921">
    <property type="entry name" value="Fungal_lipase-type"/>
</dbReference>
<dbReference type="EMBL" id="CAXHTA020000009">
    <property type="protein sequence ID" value="CAL5224009.1"/>
    <property type="molecule type" value="Genomic_DNA"/>
</dbReference>
<dbReference type="InterPro" id="IPR051218">
    <property type="entry name" value="Sec_MonoDiacylglyc_Lipase"/>
</dbReference>
<feature type="transmembrane region" description="Helical" evidence="2">
    <location>
        <begin position="193"/>
        <end position="211"/>
    </location>
</feature>
<dbReference type="InterPro" id="IPR029058">
    <property type="entry name" value="AB_hydrolase_fold"/>
</dbReference>
<gene>
    <name evidence="4" type="primary">g6628</name>
    <name evidence="4" type="ORF">VP750_LOCUS5668</name>
</gene>
<dbReference type="Proteomes" id="UP001497392">
    <property type="component" value="Unassembled WGS sequence"/>
</dbReference>
<dbReference type="PANTHER" id="PTHR45856:SF24">
    <property type="entry name" value="FUNGAL LIPASE-LIKE DOMAIN-CONTAINING PROTEIN"/>
    <property type="match status" value="1"/>
</dbReference>
<keyword evidence="2" id="KW-1133">Transmembrane helix</keyword>
<dbReference type="Gene3D" id="3.40.50.1820">
    <property type="entry name" value="alpha/beta hydrolase"/>
    <property type="match status" value="1"/>
</dbReference>
<dbReference type="CDD" id="cd00519">
    <property type="entry name" value="Lipase_3"/>
    <property type="match status" value="1"/>
</dbReference>
<reference evidence="4 5" key="1">
    <citation type="submission" date="2024-06" db="EMBL/GenBank/DDBJ databases">
        <authorList>
            <person name="Kraege A."/>
            <person name="Thomma B."/>
        </authorList>
    </citation>
    <scope>NUCLEOTIDE SEQUENCE [LARGE SCALE GENOMIC DNA]</scope>
</reference>
<feature type="transmembrane region" description="Helical" evidence="2">
    <location>
        <begin position="403"/>
        <end position="425"/>
    </location>
</feature>